<dbReference type="InterPro" id="IPR011042">
    <property type="entry name" value="6-blade_b-propeller_TolB-like"/>
</dbReference>
<evidence type="ECO:0000256" key="2">
    <source>
        <dbReference type="ARBA" id="ARBA00022801"/>
    </source>
</evidence>
<accession>A0ABY2RU72</accession>
<dbReference type="Pfam" id="PF08450">
    <property type="entry name" value="SGL"/>
    <property type="match status" value="1"/>
</dbReference>
<keyword evidence="5" id="KW-1185">Reference proteome</keyword>
<organism evidence="4 5">
    <name type="scientific">Prauserella endophytica</name>
    <dbReference type="NCBI Taxonomy" id="1592324"/>
    <lineage>
        <taxon>Bacteria</taxon>
        <taxon>Bacillati</taxon>
        <taxon>Actinomycetota</taxon>
        <taxon>Actinomycetes</taxon>
        <taxon>Pseudonocardiales</taxon>
        <taxon>Pseudonocardiaceae</taxon>
        <taxon>Prauserella</taxon>
        <taxon>Prauserella coralliicola group</taxon>
    </lineage>
</organism>
<dbReference type="InterPro" id="IPR051262">
    <property type="entry name" value="SMP-30/CGR1_Lactonase"/>
</dbReference>
<sequence length="331" mass="35540">MTAAIEYLLVGSVLVRRTSSARQHRGFSKRRQIMSRSFDTVVDGGRYFEGTRWHEGRWYASDALAGIVCAFEPSGEREDLMRVDALCSGLGWLPDGSLLVVSMKDRCLLRRSPDGAVSTHADLSDVAPYWINDMWVDTEGRAWIGTIGFAIDQGQDPRPGELFRVDPDGTVAVAARDLWCPNGIVLTDGGSTLVVAESFAARLTAFTINSDGSLSNRRTLAQFGEPPAPGSAQEMLAAMKVTPDGLTVDAEDHIWAADAAQRRVVRVSPTGQIVDEIAHPKGTNTYTCAIGGPDGHQLLIAASEGIFEALAGVEGTAELITTRVDVPAPKA</sequence>
<dbReference type="InterPro" id="IPR005511">
    <property type="entry name" value="SMP-30"/>
</dbReference>
<protein>
    <submittedName>
        <fullName evidence="4">SMP-30/gluconolactonase/LRE family protein</fullName>
    </submittedName>
</protein>
<feature type="domain" description="SMP-30/Gluconolactonase/LRE-like region" evidence="3">
    <location>
        <begin position="49"/>
        <end position="302"/>
    </location>
</feature>
<reference evidence="4 5" key="1">
    <citation type="journal article" date="2015" name="Antonie Van Leeuwenhoek">
        <title>Prauserella endophytica sp. nov., an endophytic actinobacterium isolated from Tamarix taklamakanensis.</title>
        <authorList>
            <person name="Liu J.M."/>
            <person name="Habden X."/>
            <person name="Guo L."/>
            <person name="Tuo L."/>
            <person name="Jiang Z.K."/>
            <person name="Liu S.W."/>
            <person name="Liu X.F."/>
            <person name="Chen L."/>
            <person name="Li R.F."/>
            <person name="Zhang Y.Q."/>
            <person name="Sun C.H."/>
        </authorList>
    </citation>
    <scope>NUCLEOTIDE SEQUENCE [LARGE SCALE GENOMIC DNA]</scope>
    <source>
        <strain evidence="4 5">CGMCC 4.7182</strain>
    </source>
</reference>
<dbReference type="Gene3D" id="2.120.10.30">
    <property type="entry name" value="TolB, C-terminal domain"/>
    <property type="match status" value="1"/>
</dbReference>
<evidence type="ECO:0000313" key="5">
    <source>
        <dbReference type="Proteomes" id="UP000309992"/>
    </source>
</evidence>
<evidence type="ECO:0000259" key="3">
    <source>
        <dbReference type="Pfam" id="PF08450"/>
    </source>
</evidence>
<name>A0ABY2RU72_9PSEU</name>
<dbReference type="PRINTS" id="PR01790">
    <property type="entry name" value="SMP30FAMILY"/>
</dbReference>
<evidence type="ECO:0000256" key="1">
    <source>
        <dbReference type="ARBA" id="ARBA00008853"/>
    </source>
</evidence>
<evidence type="ECO:0000313" key="4">
    <source>
        <dbReference type="EMBL" id="TKG60625.1"/>
    </source>
</evidence>
<dbReference type="InterPro" id="IPR013658">
    <property type="entry name" value="SGL"/>
</dbReference>
<proteinExistence type="inferred from homology"/>
<dbReference type="PANTHER" id="PTHR47572:SF4">
    <property type="entry name" value="LACTONASE DRP35"/>
    <property type="match status" value="1"/>
</dbReference>
<dbReference type="EMBL" id="SWMS01000035">
    <property type="protein sequence ID" value="TKG60625.1"/>
    <property type="molecule type" value="Genomic_DNA"/>
</dbReference>
<dbReference type="SUPFAM" id="SSF63829">
    <property type="entry name" value="Calcium-dependent phosphotriesterase"/>
    <property type="match status" value="1"/>
</dbReference>
<gene>
    <name evidence="4" type="ORF">FCN18_34910</name>
</gene>
<comment type="caution">
    <text evidence="4">The sequence shown here is derived from an EMBL/GenBank/DDBJ whole genome shotgun (WGS) entry which is preliminary data.</text>
</comment>
<keyword evidence="2" id="KW-0378">Hydrolase</keyword>
<dbReference type="PANTHER" id="PTHR47572">
    <property type="entry name" value="LIPOPROTEIN-RELATED"/>
    <property type="match status" value="1"/>
</dbReference>
<dbReference type="Proteomes" id="UP000309992">
    <property type="component" value="Unassembled WGS sequence"/>
</dbReference>
<comment type="similarity">
    <text evidence="1">Belongs to the SMP-30/CGR1 family.</text>
</comment>